<keyword evidence="2" id="KW-1185">Reference proteome</keyword>
<accession>A0A380JBY6</accession>
<dbReference type="InterPro" id="IPR010434">
    <property type="entry name" value="DUF1033"/>
</dbReference>
<evidence type="ECO:0000313" key="1">
    <source>
        <dbReference type="EMBL" id="SUN35521.1"/>
    </source>
</evidence>
<sequence length="125" mass="15152">MYQVIKMYGDLEPWWFLEGWKDDVVETQEFEDYYEALKYYKKEWFALTDRYPSFNSKSSVMTAFWDSKDQRWCEECGEDLQQYYSLALLKDWEAIPKDWYRPGYARSNDSPLPFQCQIKAPAGEK</sequence>
<evidence type="ECO:0000313" key="2">
    <source>
        <dbReference type="Proteomes" id="UP000254082"/>
    </source>
</evidence>
<dbReference type="OrthoDB" id="2389779at2"/>
<dbReference type="Proteomes" id="UP000254082">
    <property type="component" value="Unassembled WGS sequence"/>
</dbReference>
<proteinExistence type="predicted"/>
<dbReference type="AlphaFoldDB" id="A0A380JBY6"/>
<gene>
    <name evidence="1" type="ORF">NCTC11391_00548</name>
</gene>
<organism evidence="1 2">
    <name type="scientific">Streptococcus downei MFe28</name>
    <dbReference type="NCBI Taxonomy" id="764290"/>
    <lineage>
        <taxon>Bacteria</taxon>
        <taxon>Bacillati</taxon>
        <taxon>Bacillota</taxon>
        <taxon>Bacilli</taxon>
        <taxon>Lactobacillales</taxon>
        <taxon>Streptococcaceae</taxon>
        <taxon>Streptococcus</taxon>
    </lineage>
</organism>
<dbReference type="EMBL" id="UHFA01000002">
    <property type="protein sequence ID" value="SUN35521.1"/>
    <property type="molecule type" value="Genomic_DNA"/>
</dbReference>
<dbReference type="RefSeq" id="WP_002997597.1">
    <property type="nucleotide sequence ID" value="NZ_UHFA01000002.1"/>
</dbReference>
<reference evidence="1 2" key="1">
    <citation type="submission" date="2018-06" db="EMBL/GenBank/DDBJ databases">
        <authorList>
            <consortium name="Pathogen Informatics"/>
            <person name="Doyle S."/>
        </authorList>
    </citation>
    <scope>NUCLEOTIDE SEQUENCE [LARGE SCALE GENOMIC DNA]</scope>
    <source>
        <strain evidence="2">NCTC 11391</strain>
    </source>
</reference>
<dbReference type="Pfam" id="PF06279">
    <property type="entry name" value="DUF1033"/>
    <property type="match status" value="1"/>
</dbReference>
<protein>
    <submittedName>
        <fullName evidence="1">DNA binding protein</fullName>
    </submittedName>
</protein>
<name>A0A380JBY6_STRDO</name>